<dbReference type="OrthoDB" id="9810372at2"/>
<comment type="caution">
    <text evidence="2">The sequence shown here is derived from an EMBL/GenBank/DDBJ whole genome shotgun (WGS) entry which is preliminary data.</text>
</comment>
<dbReference type="EMBL" id="LGCL01000023">
    <property type="protein sequence ID" value="KPL77339.1"/>
    <property type="molecule type" value="Genomic_DNA"/>
</dbReference>
<dbReference type="InterPro" id="IPR043129">
    <property type="entry name" value="ATPase_NBD"/>
</dbReference>
<dbReference type="PANTHER" id="PTHR18964">
    <property type="entry name" value="ROK (REPRESSOR, ORF, KINASE) FAMILY"/>
    <property type="match status" value="1"/>
</dbReference>
<evidence type="ECO:0000256" key="1">
    <source>
        <dbReference type="ARBA" id="ARBA00006479"/>
    </source>
</evidence>
<evidence type="ECO:0000313" key="2">
    <source>
        <dbReference type="EMBL" id="KPL77339.1"/>
    </source>
</evidence>
<protein>
    <recommendedName>
        <fullName evidence="4">Polyphosphate glucokinase</fullName>
    </recommendedName>
</protein>
<dbReference type="SUPFAM" id="SSF53067">
    <property type="entry name" value="Actin-like ATPase domain"/>
    <property type="match status" value="2"/>
</dbReference>
<reference evidence="2 3" key="1">
    <citation type="submission" date="2015-07" db="EMBL/GenBank/DDBJ databases">
        <title>Genome sequence of Ornatilinea apprima DSM 23815.</title>
        <authorList>
            <person name="Hemp J."/>
            <person name="Ward L.M."/>
            <person name="Pace L.A."/>
            <person name="Fischer W.W."/>
        </authorList>
    </citation>
    <scope>NUCLEOTIDE SEQUENCE [LARGE SCALE GENOMIC DNA]</scope>
    <source>
        <strain evidence="2 3">P3M-1</strain>
    </source>
</reference>
<dbReference type="RefSeq" id="WP_075062747.1">
    <property type="nucleotide sequence ID" value="NZ_LGCL01000023.1"/>
</dbReference>
<comment type="similarity">
    <text evidence="1">Belongs to the ROK (NagC/XylR) family.</text>
</comment>
<sequence>MNYFGIDIGCSSIKFGEVKLGAKVETIGFDMMLPSQASKTEKYTEALMYLVQSAEKYKGVGVGFPSVVWQDGIMDLEIQFNQIWQKVDQFLQNKNVPHFAINDADSAGFAELYNPAAPELRKGVTIVLTLGSGIGSGIFVDGKLLPNSELGMIQVKGMMAEQYAAASVKHRENLSMQEWASRLQEVITQIEIILSPDHILLGGGISADFEMYRSFLQTKRAVLAPAFYRNQAGVIGAAMYAAYCSKDYNFI</sequence>
<dbReference type="InterPro" id="IPR000600">
    <property type="entry name" value="ROK"/>
</dbReference>
<keyword evidence="3" id="KW-1185">Reference proteome</keyword>
<dbReference type="Gene3D" id="3.30.420.40">
    <property type="match status" value="2"/>
</dbReference>
<dbReference type="PANTHER" id="PTHR18964:SF149">
    <property type="entry name" value="BIFUNCTIONAL UDP-N-ACETYLGLUCOSAMINE 2-EPIMERASE_N-ACETYLMANNOSAMINE KINASE"/>
    <property type="match status" value="1"/>
</dbReference>
<dbReference type="Pfam" id="PF00480">
    <property type="entry name" value="ROK"/>
    <property type="match status" value="1"/>
</dbReference>
<proteinExistence type="inferred from homology"/>
<name>A0A0P6X396_9CHLR</name>
<accession>A0A0P6X396</accession>
<organism evidence="2 3">
    <name type="scientific">Ornatilinea apprima</name>
    <dbReference type="NCBI Taxonomy" id="1134406"/>
    <lineage>
        <taxon>Bacteria</taxon>
        <taxon>Bacillati</taxon>
        <taxon>Chloroflexota</taxon>
        <taxon>Anaerolineae</taxon>
        <taxon>Anaerolineales</taxon>
        <taxon>Anaerolineaceae</taxon>
        <taxon>Ornatilinea</taxon>
    </lineage>
</organism>
<dbReference type="STRING" id="1134406.ADN00_09475"/>
<dbReference type="AlphaFoldDB" id="A0A0P6X396"/>
<dbReference type="Proteomes" id="UP000050417">
    <property type="component" value="Unassembled WGS sequence"/>
</dbReference>
<evidence type="ECO:0008006" key="4">
    <source>
        <dbReference type="Google" id="ProtNLM"/>
    </source>
</evidence>
<evidence type="ECO:0000313" key="3">
    <source>
        <dbReference type="Proteomes" id="UP000050417"/>
    </source>
</evidence>
<gene>
    <name evidence="2" type="ORF">ADN00_09475</name>
</gene>